<dbReference type="EMBL" id="CM035432">
    <property type="protein sequence ID" value="KAH7294907.1"/>
    <property type="molecule type" value="Genomic_DNA"/>
</dbReference>
<gene>
    <name evidence="1" type="ORF">KP509_27G024300</name>
</gene>
<proteinExistence type="predicted"/>
<organism evidence="1 2">
    <name type="scientific">Ceratopteris richardii</name>
    <name type="common">Triangle waterfern</name>
    <dbReference type="NCBI Taxonomy" id="49495"/>
    <lineage>
        <taxon>Eukaryota</taxon>
        <taxon>Viridiplantae</taxon>
        <taxon>Streptophyta</taxon>
        <taxon>Embryophyta</taxon>
        <taxon>Tracheophyta</taxon>
        <taxon>Polypodiopsida</taxon>
        <taxon>Polypodiidae</taxon>
        <taxon>Polypodiales</taxon>
        <taxon>Pteridineae</taxon>
        <taxon>Pteridaceae</taxon>
        <taxon>Parkerioideae</taxon>
        <taxon>Ceratopteris</taxon>
    </lineage>
</organism>
<protein>
    <submittedName>
        <fullName evidence="1">Uncharacterized protein</fullName>
    </submittedName>
</protein>
<dbReference type="AlphaFoldDB" id="A0A8T2RGQ8"/>
<evidence type="ECO:0000313" key="1">
    <source>
        <dbReference type="EMBL" id="KAH7294907.1"/>
    </source>
</evidence>
<dbReference type="Proteomes" id="UP000825935">
    <property type="component" value="Chromosome 27"/>
</dbReference>
<reference evidence="1 2" key="1">
    <citation type="submission" date="2021-08" db="EMBL/GenBank/DDBJ databases">
        <title>WGS assembly of Ceratopteris richardii.</title>
        <authorList>
            <person name="Marchant D.B."/>
            <person name="Chen G."/>
            <person name="Jenkins J."/>
            <person name="Shu S."/>
            <person name="Leebens-Mack J."/>
            <person name="Grimwood J."/>
            <person name="Schmutz J."/>
            <person name="Soltis P."/>
            <person name="Soltis D."/>
            <person name="Chen Z.-H."/>
        </authorList>
    </citation>
    <scope>NUCLEOTIDE SEQUENCE [LARGE SCALE GENOMIC DNA]</scope>
    <source>
        <strain evidence="1">Whitten #5841</strain>
        <tissue evidence="1">Leaf</tissue>
    </source>
</reference>
<evidence type="ECO:0000313" key="2">
    <source>
        <dbReference type="Proteomes" id="UP000825935"/>
    </source>
</evidence>
<accession>A0A8T2RGQ8</accession>
<comment type="caution">
    <text evidence="1">The sequence shown here is derived from an EMBL/GenBank/DDBJ whole genome shotgun (WGS) entry which is preliminary data.</text>
</comment>
<keyword evidence="2" id="KW-1185">Reference proteome</keyword>
<name>A0A8T2RGQ8_CERRI</name>
<sequence length="221" mass="24445">MKPCCLLFNVVVETFVARCFEYRAAGQSPCENHLAQRPLSLLLGSWLKDVTGKLCVSIPSLVFEIYYLAHPSQDVRFSKLLFFCVFLCMLLNSSLAPPLGASRLWVLISCCRAISRTSKWGLMDQRKVFSLFLSCVLWACGSSFFCEAKLSLVPLSASIATTMWCLMATRKYLGTEETHKTCGDLGVTLFGDIPSRQGLLFSDVDLILSKLLLSNAGLGNC</sequence>